<gene>
    <name evidence="1" type="ORF">GGQ80_003208</name>
</gene>
<dbReference type="EMBL" id="JACIEV010000011">
    <property type="protein sequence ID" value="MBB4155288.1"/>
    <property type="molecule type" value="Genomic_DNA"/>
</dbReference>
<keyword evidence="2" id="KW-1185">Reference proteome</keyword>
<evidence type="ECO:0000313" key="1">
    <source>
        <dbReference type="EMBL" id="MBB4155288.1"/>
    </source>
</evidence>
<proteinExistence type="predicted"/>
<dbReference type="AlphaFoldDB" id="A0A840FMZ2"/>
<sequence length="234" mass="26639">MISARSMTVGSLADVLARPTNVRYWGDSGMSAFPREALEPAVRSWPWTTSRWLPTTWRRIVHQPHLQHCPLKPGECDYLFLVGGPTFGALFYGWQAWDRAHWWRSAEAVTVGSDYSEAERLDDRRPFASLRLRPFTDARSGRYTKVRIDYADAAGRHHQATVIRVVTRGKTVMPTMRIFYDTRDPDRVNLDGLRSAAFLCVFWVSCPLLSGPSTMTVWIKEGTTNAFEEAQARG</sequence>
<name>A0A840FMZ2_9SPHN</name>
<protein>
    <submittedName>
        <fullName evidence="1">Uncharacterized protein</fullName>
    </submittedName>
</protein>
<reference evidence="1 2" key="1">
    <citation type="submission" date="2020-08" db="EMBL/GenBank/DDBJ databases">
        <title>Genomic Encyclopedia of Type Strains, Phase IV (KMG-IV): sequencing the most valuable type-strain genomes for metagenomic binning, comparative biology and taxonomic classification.</title>
        <authorList>
            <person name="Goeker M."/>
        </authorList>
    </citation>
    <scope>NUCLEOTIDE SEQUENCE [LARGE SCALE GENOMIC DNA]</scope>
    <source>
        <strain evidence="1 2">YC6723</strain>
    </source>
</reference>
<organism evidence="1 2">
    <name type="scientific">Sphingomonas jinjuensis</name>
    <dbReference type="NCBI Taxonomy" id="535907"/>
    <lineage>
        <taxon>Bacteria</taxon>
        <taxon>Pseudomonadati</taxon>
        <taxon>Pseudomonadota</taxon>
        <taxon>Alphaproteobacteria</taxon>
        <taxon>Sphingomonadales</taxon>
        <taxon>Sphingomonadaceae</taxon>
        <taxon>Sphingomonas</taxon>
    </lineage>
</organism>
<feature type="non-terminal residue" evidence="1">
    <location>
        <position position="234"/>
    </location>
</feature>
<evidence type="ECO:0000313" key="2">
    <source>
        <dbReference type="Proteomes" id="UP000529795"/>
    </source>
</evidence>
<comment type="caution">
    <text evidence="1">The sequence shown here is derived from an EMBL/GenBank/DDBJ whole genome shotgun (WGS) entry which is preliminary data.</text>
</comment>
<dbReference type="Proteomes" id="UP000529795">
    <property type="component" value="Unassembled WGS sequence"/>
</dbReference>
<accession>A0A840FMZ2</accession>